<dbReference type="Proteomes" id="UP001157091">
    <property type="component" value="Unassembled WGS sequence"/>
</dbReference>
<sequence length="166" mass="18183">MPRLRLRRVVLLLAGYGAVWTVGLLALDRAAATVHAAPWWVLVAVLVGTCTWQCAPGRHRCVKRMHGGRPLPVFGLRADVGTVAAGLRHGVWCAGSCWALMLVAMLANGLAGLGLMALVASWLWVEHLDPPRRPGWGPHIPWRAARILLTAVRRHRPKYTAPVARH</sequence>
<feature type="transmembrane region" description="Helical" evidence="1">
    <location>
        <begin position="98"/>
        <end position="125"/>
    </location>
</feature>
<dbReference type="EMBL" id="BSUK01000001">
    <property type="protein sequence ID" value="GMA24810.1"/>
    <property type="molecule type" value="Genomic_DNA"/>
</dbReference>
<keyword evidence="3" id="KW-1185">Reference proteome</keyword>
<evidence type="ECO:0000313" key="2">
    <source>
        <dbReference type="EMBL" id="GMA24810.1"/>
    </source>
</evidence>
<dbReference type="InterPro" id="IPR018688">
    <property type="entry name" value="PpoB2-like"/>
</dbReference>
<evidence type="ECO:0000313" key="3">
    <source>
        <dbReference type="Proteomes" id="UP001157091"/>
    </source>
</evidence>
<comment type="caution">
    <text evidence="2">The sequence shown here is derived from an EMBL/GenBank/DDBJ whole genome shotgun (WGS) entry which is preliminary data.</text>
</comment>
<proteinExistence type="predicted"/>
<keyword evidence="1" id="KW-1133">Transmembrane helix</keyword>
<keyword evidence="1" id="KW-0472">Membrane</keyword>
<organism evidence="2 3">
    <name type="scientific">Luteimicrobium album</name>
    <dbReference type="NCBI Taxonomy" id="1054550"/>
    <lineage>
        <taxon>Bacteria</taxon>
        <taxon>Bacillati</taxon>
        <taxon>Actinomycetota</taxon>
        <taxon>Actinomycetes</taxon>
        <taxon>Micrococcales</taxon>
        <taxon>Luteimicrobium</taxon>
    </lineage>
</organism>
<feature type="transmembrane region" description="Helical" evidence="1">
    <location>
        <begin position="9"/>
        <end position="27"/>
    </location>
</feature>
<keyword evidence="1" id="KW-0812">Transmembrane</keyword>
<feature type="transmembrane region" description="Helical" evidence="1">
    <location>
        <begin position="39"/>
        <end position="55"/>
    </location>
</feature>
<name>A0ABQ6I4V1_9MICO</name>
<gene>
    <name evidence="2" type="ORF">GCM10025864_25690</name>
</gene>
<evidence type="ECO:0000256" key="1">
    <source>
        <dbReference type="SAM" id="Phobius"/>
    </source>
</evidence>
<dbReference type="RefSeq" id="WP_284293531.1">
    <property type="nucleotide sequence ID" value="NZ_BSUK01000001.1"/>
</dbReference>
<protein>
    <recommendedName>
        <fullName evidence="4">DUF2182 domain-containing protein</fullName>
    </recommendedName>
</protein>
<accession>A0ABQ6I4V1</accession>
<evidence type="ECO:0008006" key="4">
    <source>
        <dbReference type="Google" id="ProtNLM"/>
    </source>
</evidence>
<reference evidence="3" key="1">
    <citation type="journal article" date="2019" name="Int. J. Syst. Evol. Microbiol.">
        <title>The Global Catalogue of Microorganisms (GCM) 10K type strain sequencing project: providing services to taxonomists for standard genome sequencing and annotation.</title>
        <authorList>
            <consortium name="The Broad Institute Genomics Platform"/>
            <consortium name="The Broad Institute Genome Sequencing Center for Infectious Disease"/>
            <person name="Wu L."/>
            <person name="Ma J."/>
        </authorList>
    </citation>
    <scope>NUCLEOTIDE SEQUENCE [LARGE SCALE GENOMIC DNA]</scope>
    <source>
        <strain evidence="3">NBRC 106348</strain>
    </source>
</reference>
<dbReference type="Pfam" id="PF09948">
    <property type="entry name" value="PpoB2"/>
    <property type="match status" value="1"/>
</dbReference>